<organism evidence="1">
    <name type="scientific">Kitasatospora camelliae</name>
    <dbReference type="NCBI Taxonomy" id="3156397"/>
    <lineage>
        <taxon>Bacteria</taxon>
        <taxon>Bacillati</taxon>
        <taxon>Actinomycetota</taxon>
        <taxon>Actinomycetes</taxon>
        <taxon>Kitasatosporales</taxon>
        <taxon>Streptomycetaceae</taxon>
        <taxon>Kitasatospora</taxon>
    </lineage>
</organism>
<name>A0AAU8K6F5_9ACTN</name>
<dbReference type="EMBL" id="CP159872">
    <property type="protein sequence ID" value="XCM83670.1"/>
    <property type="molecule type" value="Genomic_DNA"/>
</dbReference>
<sequence length="733" mass="76075">MTCLRVPGPAGVTLATFAERPHLGPEDLIVLSDPTAKITPMDPADALAGLDAHPWARVSHAYGPAEDLPDLLRALAEDGENIEETISELYSCILHQGTVYAASVDAVPYLARIAAAVRPRTAEILHLLGGLAESDDAWEIEPGAVRAAVATQIPLLTPLLAREDADVRRLTAWTFGHTRDTEAAPLALRSRWTAEADPGVRAELLVALGRVDLPGAAAESRGLLGADTPAPLRLAAVLVALAAGEPWTPAHHDAALGLLPARGFTVDRYGMQYRDPLYAIVDSLLRRATDSDRESAFALLDAALRDGRPEVQAEALAAADRACHLSRSAPRRLVPAIAPLAAASPAAGLLGKLGPAAAEAAPVLAELAARPDDEAADRALAVLVRVAPRQAAPLLARDLDRRPRALDAAGDFLAPAFPFDPALLAAVRARLAVDGLGTNETADPVHLLRQWGPQAAAALPELSAVLPRFPYAATAITAVAAAGSQAEREQAGAVLRGAAGSLTAARAHHDLTGETAFLLDAIAEVLAAGRRDLAEAAEAAAALGEAAAGLLPVLRAAVSEDAEATTPELDLDTAIATALWRIDGDAEGAVSILASVLDRTAGNQHWYRWTVDRAIRATGLLGTAAQPLIPRLEHLLADPEKAPAAALALLAVAGPDAVDLGRLAEAALHSAETGAEVAGACEALQALGATALSTHQRERVTELATQDRRVINSGVAGGIIREDERLRAILTGL</sequence>
<dbReference type="AlphaFoldDB" id="A0AAU8K6F5"/>
<dbReference type="SUPFAM" id="SSF48371">
    <property type="entry name" value="ARM repeat"/>
    <property type="match status" value="1"/>
</dbReference>
<dbReference type="KEGG" id="kcm:ABWK59_34440"/>
<evidence type="ECO:0008006" key="2">
    <source>
        <dbReference type="Google" id="ProtNLM"/>
    </source>
</evidence>
<protein>
    <recommendedName>
        <fullName evidence="2">HEAT repeat protein</fullName>
    </recommendedName>
</protein>
<accession>A0AAU8K6F5</accession>
<dbReference type="InterPro" id="IPR016024">
    <property type="entry name" value="ARM-type_fold"/>
</dbReference>
<gene>
    <name evidence="1" type="ORF">ABWK59_34440</name>
</gene>
<proteinExistence type="predicted"/>
<evidence type="ECO:0000313" key="1">
    <source>
        <dbReference type="EMBL" id="XCM83670.1"/>
    </source>
</evidence>
<reference evidence="1" key="1">
    <citation type="submission" date="2024-06" db="EMBL/GenBank/DDBJ databases">
        <title>The genome sequences of Kitasatospora sp. strain HUAS MG31.</title>
        <authorList>
            <person name="Mo P."/>
        </authorList>
    </citation>
    <scope>NUCLEOTIDE SEQUENCE</scope>
    <source>
        <strain evidence="1">HUAS MG31</strain>
    </source>
</reference>
<dbReference type="RefSeq" id="WP_354644607.1">
    <property type="nucleotide sequence ID" value="NZ_CP159872.1"/>
</dbReference>